<comment type="caution">
    <text evidence="1">The sequence shown here is derived from an EMBL/GenBank/DDBJ whole genome shotgun (WGS) entry which is preliminary data.</text>
</comment>
<gene>
    <name evidence="1" type="ORF">KPSA3_06628</name>
</gene>
<dbReference type="Proteomes" id="UP000248291">
    <property type="component" value="Unassembled WGS sequence"/>
</dbReference>
<accession>A0AAN4TPP5</accession>
<evidence type="ECO:0000313" key="2">
    <source>
        <dbReference type="Proteomes" id="UP000248291"/>
    </source>
</evidence>
<dbReference type="AlphaFoldDB" id="A0AAN4TPP5"/>
<protein>
    <submittedName>
        <fullName evidence="1">Uncharacterized protein</fullName>
    </submittedName>
</protein>
<evidence type="ECO:0000313" key="1">
    <source>
        <dbReference type="EMBL" id="GBH20594.1"/>
    </source>
</evidence>
<name>A0AAN4TPP5_PSESF</name>
<proteinExistence type="predicted"/>
<sequence>MLMDFDCNNLLAYKAGQVTCVQRGDRILPDYSQRAIDA</sequence>
<organism evidence="1 2">
    <name type="scientific">Pseudomonas syringae pv. actinidiae</name>
    <dbReference type="NCBI Taxonomy" id="103796"/>
    <lineage>
        <taxon>Bacteria</taxon>
        <taxon>Pseudomonadati</taxon>
        <taxon>Pseudomonadota</taxon>
        <taxon>Gammaproteobacteria</taxon>
        <taxon>Pseudomonadales</taxon>
        <taxon>Pseudomonadaceae</taxon>
        <taxon>Pseudomonas</taxon>
        <taxon>Pseudomonas syringae</taxon>
    </lineage>
</organism>
<dbReference type="EMBL" id="BGKA01000261">
    <property type="protein sequence ID" value="GBH20594.1"/>
    <property type="molecule type" value="Genomic_DNA"/>
</dbReference>
<reference evidence="1 2" key="1">
    <citation type="submission" date="2018-04" db="EMBL/GenBank/DDBJ databases">
        <title>Draft genome sequence of Pseudomonas syringae pv. actinidiae biovar 3 strains isolated from kiwifruit in Kagawa prefecture.</title>
        <authorList>
            <person name="Tabuchi M."/>
            <person name="Saito M."/>
            <person name="Fujiwara S."/>
            <person name="Sasa N."/>
            <person name="Akimitsu K."/>
            <person name="Gomi K."/>
            <person name="Konishi-Sugita S."/>
            <person name="Hamano K."/>
            <person name="Kataoka I."/>
        </authorList>
    </citation>
    <scope>NUCLEOTIDE SEQUENCE [LARGE SCALE GENOMIC DNA]</scope>
    <source>
        <strain evidence="1 2">MAFF212211</strain>
    </source>
</reference>